<reference evidence="3 4" key="1">
    <citation type="submission" date="2020-08" db="EMBL/GenBank/DDBJ databases">
        <title>Genomic Encyclopedia of Type Strains, Phase IV (KMG-IV): sequencing the most valuable type-strain genomes for metagenomic binning, comparative biology and taxonomic classification.</title>
        <authorList>
            <person name="Goeker M."/>
        </authorList>
    </citation>
    <scope>NUCLEOTIDE SEQUENCE [LARGE SCALE GENOMIC DNA]</scope>
    <source>
        <strain evidence="3 4">DSM 27165</strain>
    </source>
</reference>
<keyword evidence="1" id="KW-0732">Signal</keyword>
<dbReference type="PANTHER" id="PTHR34406:SF1">
    <property type="entry name" value="PROTEIN YCEI"/>
    <property type="match status" value="1"/>
</dbReference>
<proteinExistence type="predicted"/>
<dbReference type="PANTHER" id="PTHR34406">
    <property type="entry name" value="PROTEIN YCEI"/>
    <property type="match status" value="1"/>
</dbReference>
<name>A0A840MPI0_9PROT</name>
<dbReference type="SMART" id="SM00867">
    <property type="entry name" value="YceI"/>
    <property type="match status" value="1"/>
</dbReference>
<dbReference type="Proteomes" id="UP000575898">
    <property type="component" value="Unassembled WGS sequence"/>
</dbReference>
<dbReference type="Gene3D" id="2.40.128.110">
    <property type="entry name" value="Lipid/polyisoprenoid-binding, YceI-like"/>
    <property type="match status" value="1"/>
</dbReference>
<feature type="signal peptide" evidence="1">
    <location>
        <begin position="1"/>
        <end position="21"/>
    </location>
</feature>
<dbReference type="AlphaFoldDB" id="A0A840MPI0"/>
<evidence type="ECO:0000256" key="1">
    <source>
        <dbReference type="SAM" id="SignalP"/>
    </source>
</evidence>
<keyword evidence="4" id="KW-1185">Reference proteome</keyword>
<dbReference type="EMBL" id="JACHHY010000013">
    <property type="protein sequence ID" value="MBB5018999.1"/>
    <property type="molecule type" value="Genomic_DNA"/>
</dbReference>
<sequence>MRFSSLLMAVLAASLIPAAQADTPLIPAKSEIRFGFKQMNVPVEGTFKKFTGTFDFDPAKPEAGKADLQIDLGSIDLGSPEGETEAKGKTFFNIAAFPQARFVASGFKPLGNNRYQVSGKLTIKGISRDIHAPFTVKPEAGGFTTEGTVTIQRLAFKIGEGDWADEASLSNDVQVKFKLALAKKTS</sequence>
<evidence type="ECO:0000259" key="2">
    <source>
        <dbReference type="SMART" id="SM00867"/>
    </source>
</evidence>
<feature type="chain" id="PRO_5032387276" evidence="1">
    <location>
        <begin position="22"/>
        <end position="186"/>
    </location>
</feature>
<dbReference type="Pfam" id="PF04264">
    <property type="entry name" value="YceI"/>
    <property type="match status" value="1"/>
</dbReference>
<feature type="domain" description="Lipid/polyisoprenoid-binding YceI-like" evidence="2">
    <location>
        <begin position="22"/>
        <end position="182"/>
    </location>
</feature>
<dbReference type="SUPFAM" id="SSF101874">
    <property type="entry name" value="YceI-like"/>
    <property type="match status" value="1"/>
</dbReference>
<dbReference type="InterPro" id="IPR007372">
    <property type="entry name" value="Lipid/polyisoprenoid-bd_YceI"/>
</dbReference>
<gene>
    <name evidence="3" type="ORF">HNQ59_002297</name>
</gene>
<organism evidence="3 4">
    <name type="scientific">Chitinivorax tropicus</name>
    <dbReference type="NCBI Taxonomy" id="714531"/>
    <lineage>
        <taxon>Bacteria</taxon>
        <taxon>Pseudomonadati</taxon>
        <taxon>Pseudomonadota</taxon>
        <taxon>Betaproteobacteria</taxon>
        <taxon>Chitinivorax</taxon>
    </lineage>
</organism>
<accession>A0A840MPI0</accession>
<evidence type="ECO:0000313" key="4">
    <source>
        <dbReference type="Proteomes" id="UP000575898"/>
    </source>
</evidence>
<evidence type="ECO:0000313" key="3">
    <source>
        <dbReference type="EMBL" id="MBB5018999.1"/>
    </source>
</evidence>
<comment type="caution">
    <text evidence="3">The sequence shown here is derived from an EMBL/GenBank/DDBJ whole genome shotgun (WGS) entry which is preliminary data.</text>
</comment>
<dbReference type="RefSeq" id="WP_184039114.1">
    <property type="nucleotide sequence ID" value="NZ_JACHHY010000013.1"/>
</dbReference>
<dbReference type="InterPro" id="IPR036761">
    <property type="entry name" value="TTHA0802/YceI-like_sf"/>
</dbReference>
<protein>
    <submittedName>
        <fullName evidence="3">Polyisoprenoid-binding protein YceI</fullName>
    </submittedName>
</protein>